<comment type="caution">
    <text evidence="1">The sequence shown here is derived from an EMBL/GenBank/DDBJ whole genome shotgun (WGS) entry which is preliminary data.</text>
</comment>
<name>K2GII8_9BACT</name>
<dbReference type="EMBL" id="AMFJ01000016">
    <property type="protein sequence ID" value="EKE30259.1"/>
    <property type="molecule type" value="Genomic_DNA"/>
</dbReference>
<gene>
    <name evidence="1" type="ORF">ACD_2C00016G0010</name>
</gene>
<reference evidence="1" key="1">
    <citation type="journal article" date="2012" name="Science">
        <title>Fermentation, hydrogen, and sulfur metabolism in multiple uncultivated bacterial phyla.</title>
        <authorList>
            <person name="Wrighton K.C."/>
            <person name="Thomas B.C."/>
            <person name="Sharon I."/>
            <person name="Miller C.S."/>
            <person name="Castelle C.J."/>
            <person name="VerBerkmoes N.C."/>
            <person name="Wilkins M.J."/>
            <person name="Hettich R.L."/>
            <person name="Lipton M.S."/>
            <person name="Williams K.H."/>
            <person name="Long P.E."/>
            <person name="Banfield J.F."/>
        </authorList>
    </citation>
    <scope>NUCLEOTIDE SEQUENCE [LARGE SCALE GENOMIC DNA]</scope>
</reference>
<evidence type="ECO:0000313" key="1">
    <source>
        <dbReference type="EMBL" id="EKE30259.1"/>
    </source>
</evidence>
<sequence>MKQNLGNFHDVEIKKWERFISLIFFIVKQCSIMVDAKFIINESWLEYFKEKLLIWADSRIIMKDAREFKKELEKVWKKGYSLVNRIFESFFETDIWITISVEVYPQYFNLWAINIDRWLIIIWQPAREPDYYLGVLGHEMAHYLIAHKKIGRLTEEIICFMLEKKIIEAICNEEHVFDYKENIDDFHLRAIRYAESLYAEFNDFYEKKDLIWLSEFIDNTTDDEDKSIVIPKNITSYLKTLNA</sequence>
<proteinExistence type="predicted"/>
<organism evidence="1">
    <name type="scientific">uncultured bacterium</name>
    <name type="common">gcode 4</name>
    <dbReference type="NCBI Taxonomy" id="1234023"/>
    <lineage>
        <taxon>Bacteria</taxon>
        <taxon>environmental samples</taxon>
    </lineage>
</organism>
<accession>K2GII8</accession>
<dbReference type="AlphaFoldDB" id="K2GII8"/>
<protein>
    <submittedName>
        <fullName evidence="1">Uncharacterized protein</fullName>
    </submittedName>
</protein>